<sequence length="231" mass="24523">MPDGISSSIAQLSCPDSPVFPAELRGREAVHIRIAHSADDLADADRLVAPLRALGPADDTLRELPFTEAGSIYGDPPFPGSIEAGTALLGDLDADAVHAILGAVPPHTVVPHLFELRHLGGRLAHPPACGNAVGNRDARFLFNVVSRRERADIADIRPAHRRVFDAVAPWSTGGRLRNFMNGENAGSEVPSAHDPAASRRLAEIKAVYGPKNVFRLDHDIPPAVSAVVDAC</sequence>
<keyword evidence="1" id="KW-0560">Oxidoreductase</keyword>
<name>A0A221W7X9_9PSEU</name>
<gene>
    <name evidence="1" type="primary">mcrA2</name>
    <name evidence="1" type="ORF">AHOG_21240</name>
</gene>
<dbReference type="Proteomes" id="UP000204221">
    <property type="component" value="Chromosome"/>
</dbReference>
<organism evidence="1 2">
    <name type="scientific">Actinoalloteichus hoggarensis</name>
    <dbReference type="NCBI Taxonomy" id="1470176"/>
    <lineage>
        <taxon>Bacteria</taxon>
        <taxon>Bacillati</taxon>
        <taxon>Actinomycetota</taxon>
        <taxon>Actinomycetes</taxon>
        <taxon>Pseudonocardiales</taxon>
        <taxon>Pseudonocardiaceae</taxon>
        <taxon>Actinoalloteichus</taxon>
    </lineage>
</organism>
<dbReference type="GO" id="GO:0016491">
    <property type="term" value="F:oxidoreductase activity"/>
    <property type="evidence" value="ECO:0007669"/>
    <property type="project" value="UniProtKB-KW"/>
</dbReference>
<dbReference type="KEGG" id="ahg:AHOG_21240"/>
<evidence type="ECO:0000313" key="1">
    <source>
        <dbReference type="EMBL" id="ASO21864.1"/>
    </source>
</evidence>
<protein>
    <submittedName>
        <fullName evidence="1">Mitomycin radical oxidase</fullName>
        <ecNumber evidence="1">1.5.3.-</ecNumber>
    </submittedName>
</protein>
<keyword evidence="2" id="KW-1185">Reference proteome</keyword>
<dbReference type="EMBL" id="CP022521">
    <property type="protein sequence ID" value="ASO21864.1"/>
    <property type="molecule type" value="Genomic_DNA"/>
</dbReference>
<evidence type="ECO:0000313" key="2">
    <source>
        <dbReference type="Proteomes" id="UP000204221"/>
    </source>
</evidence>
<dbReference type="OrthoDB" id="5169292at2"/>
<dbReference type="RefSeq" id="WP_093942939.1">
    <property type="nucleotide sequence ID" value="NZ_CP022521.1"/>
</dbReference>
<accession>A0A221W7X9</accession>
<proteinExistence type="predicted"/>
<dbReference type="EC" id="1.5.3.-" evidence="1"/>
<dbReference type="AlphaFoldDB" id="A0A221W7X9"/>
<reference evidence="1 2" key="1">
    <citation type="submission" date="2017-07" db="EMBL/GenBank/DDBJ databases">
        <title>Complete genome sequence of Actinoalloteichus hoggarensis DSM 45943, type strain of Actinoalloteichus hoggarensis.</title>
        <authorList>
            <person name="Ruckert C."/>
            <person name="Nouioui I."/>
            <person name="Willmese J."/>
            <person name="van Wezel G."/>
            <person name="Klenk H.-P."/>
            <person name="Kalinowski J."/>
            <person name="Zotchev S.B."/>
        </authorList>
    </citation>
    <scope>NUCLEOTIDE SEQUENCE [LARGE SCALE GENOMIC DNA]</scope>
    <source>
        <strain evidence="1 2">DSM 45943</strain>
    </source>
</reference>
<dbReference type="Gene3D" id="3.40.462.20">
    <property type="match status" value="1"/>
</dbReference>